<dbReference type="GO" id="GO:0016740">
    <property type="term" value="F:transferase activity"/>
    <property type="evidence" value="ECO:0007669"/>
    <property type="project" value="UniProtKB-KW"/>
</dbReference>
<gene>
    <name evidence="4" type="ORF">GLV98_07670</name>
</gene>
<dbReference type="EMBL" id="WMEZ01000002">
    <property type="protein sequence ID" value="MYL49358.1"/>
    <property type="molecule type" value="Genomic_DNA"/>
</dbReference>
<evidence type="ECO:0000259" key="3">
    <source>
        <dbReference type="Pfam" id="PF17836"/>
    </source>
</evidence>
<proteinExistence type="predicted"/>
<evidence type="ECO:0000313" key="4">
    <source>
        <dbReference type="EMBL" id="MYL49358.1"/>
    </source>
</evidence>
<organism evidence="4 5">
    <name type="scientific">Halobacillus litoralis</name>
    <dbReference type="NCBI Taxonomy" id="45668"/>
    <lineage>
        <taxon>Bacteria</taxon>
        <taxon>Bacillati</taxon>
        <taxon>Bacillota</taxon>
        <taxon>Bacilli</taxon>
        <taxon>Bacillales</taxon>
        <taxon>Bacillaceae</taxon>
        <taxon>Halobacillus</taxon>
    </lineage>
</organism>
<evidence type="ECO:0000256" key="2">
    <source>
        <dbReference type="PIRSR" id="PIRSR620019-2"/>
    </source>
</evidence>
<dbReference type="SUPFAM" id="SSF51161">
    <property type="entry name" value="Trimeric LpxA-like enzymes"/>
    <property type="match status" value="1"/>
</dbReference>
<dbReference type="Proteomes" id="UP000447393">
    <property type="component" value="Unassembled WGS sequence"/>
</dbReference>
<keyword evidence="4" id="KW-0808">Transferase</keyword>
<dbReference type="Pfam" id="PF17836">
    <property type="entry name" value="PglD_N"/>
    <property type="match status" value="1"/>
</dbReference>
<dbReference type="NCBIfam" id="TIGR03570">
    <property type="entry name" value="NeuD_NnaD"/>
    <property type="match status" value="1"/>
</dbReference>
<evidence type="ECO:0000256" key="1">
    <source>
        <dbReference type="PIRSR" id="PIRSR620019-1"/>
    </source>
</evidence>
<feature type="domain" description="PglD N-terminal" evidence="3">
    <location>
        <begin position="4"/>
        <end position="80"/>
    </location>
</feature>
<feature type="binding site" evidence="2">
    <location>
        <position position="68"/>
    </location>
    <ligand>
        <name>substrate</name>
    </ligand>
</feature>
<reference evidence="4 5" key="1">
    <citation type="submission" date="2019-11" db="EMBL/GenBank/DDBJ databases">
        <title>Genome sequences of 17 halophilic strains isolated from different environments.</title>
        <authorList>
            <person name="Furrow R.E."/>
        </authorList>
    </citation>
    <scope>NUCLEOTIDE SEQUENCE [LARGE SCALE GENOMIC DNA]</scope>
    <source>
        <strain evidence="4 5">22505_10_Sand</strain>
    </source>
</reference>
<dbReference type="InterPro" id="IPR020019">
    <property type="entry name" value="AcTrfase_PglD-like"/>
</dbReference>
<accession>A0A845EDP4</accession>
<dbReference type="OrthoDB" id="9794407at2"/>
<evidence type="ECO:0000313" key="5">
    <source>
        <dbReference type="Proteomes" id="UP000447393"/>
    </source>
</evidence>
<sequence>MMNKLLIIGASGHGKVIADIAKQSGEWGEILFLDDKTEQLKVLGYPVVGKVKDTWKYIDECAFVVGVGANLTRQSLHEELASKGATLTSVVHPHAIIGDDVSIGMGSVIMAGVVINSGTRLGKGCIINSSSSLDHDNTLGDFVHVSPGSHIAGTVDIGDNTWIGVGCTVSNNVRITGSCQVGAGAVVVKDITESGTYVGVPARRVNL</sequence>
<dbReference type="InterPro" id="IPR041561">
    <property type="entry name" value="PglD_N"/>
</dbReference>
<dbReference type="CDD" id="cd03360">
    <property type="entry name" value="LbH_AT_putative"/>
    <property type="match status" value="1"/>
</dbReference>
<name>A0A845EDP4_9BACI</name>
<dbReference type="PANTHER" id="PTHR43300:SF7">
    <property type="entry name" value="UDP-N-ACETYLBACILLOSAMINE N-ACETYLTRANSFERASE"/>
    <property type="match status" value="1"/>
</dbReference>
<dbReference type="PANTHER" id="PTHR43300">
    <property type="entry name" value="ACETYLTRANSFERASE"/>
    <property type="match status" value="1"/>
</dbReference>
<dbReference type="AlphaFoldDB" id="A0A845EDP4"/>
<feature type="site" description="Increases basicity of active site His" evidence="1">
    <location>
        <position position="136"/>
    </location>
</feature>
<dbReference type="Gene3D" id="2.160.10.10">
    <property type="entry name" value="Hexapeptide repeat proteins"/>
    <property type="match status" value="1"/>
</dbReference>
<dbReference type="InterPro" id="IPR011004">
    <property type="entry name" value="Trimer_LpxA-like_sf"/>
</dbReference>
<feature type="binding site" evidence="2">
    <location>
        <begin position="11"/>
        <end position="13"/>
    </location>
    <ligand>
        <name>substrate</name>
    </ligand>
</feature>
<protein>
    <submittedName>
        <fullName evidence="4">Acetyltransferase</fullName>
    </submittedName>
</protein>
<dbReference type="Gene3D" id="3.40.50.20">
    <property type="match status" value="1"/>
</dbReference>
<comment type="caution">
    <text evidence="4">The sequence shown here is derived from an EMBL/GenBank/DDBJ whole genome shotgun (WGS) entry which is preliminary data.</text>
</comment>
<feature type="active site" description="Proton acceptor" evidence="1">
    <location>
        <position position="135"/>
    </location>
</feature>
<feature type="binding site" evidence="2">
    <location>
        <position position="144"/>
    </location>
    <ligand>
        <name>acetyl-CoA</name>
        <dbReference type="ChEBI" id="CHEBI:57288"/>
    </ligand>
</feature>
<dbReference type="InterPro" id="IPR050179">
    <property type="entry name" value="Trans_hexapeptide_repeat"/>
</dbReference>